<evidence type="ECO:0000313" key="2">
    <source>
        <dbReference type="Proteomes" id="UP000814176"/>
    </source>
</evidence>
<proteinExistence type="predicted"/>
<dbReference type="GeneID" id="71998016"/>
<sequence>MRLPSGRRVDIARYGCAIVLVDVIDPECGTRCRLDVHRAPQTRPSRLRHLFPAGGNGILPTVASPPGRLTPTREDGNNIELVTVQAWSKLLSLLRSLSRIHVFTFNDYIMTGMTWACSPKALPCVSMKVRSHRGACVLRISLIYVDWYVLYPFPARLCHHTATSAHRQTRRRPTEVPDYHRRCTELAGGKARRMCGRRAIVRM</sequence>
<evidence type="ECO:0000313" key="1">
    <source>
        <dbReference type="EMBL" id="KAH9833008.1"/>
    </source>
</evidence>
<name>A0ABQ8K6Z7_9APHY</name>
<reference evidence="1 2" key="1">
    <citation type="journal article" date="2021" name="Environ. Microbiol.">
        <title>Gene family expansions and transcriptome signatures uncover fungal adaptations to wood decay.</title>
        <authorList>
            <person name="Hage H."/>
            <person name="Miyauchi S."/>
            <person name="Viragh M."/>
            <person name="Drula E."/>
            <person name="Min B."/>
            <person name="Chaduli D."/>
            <person name="Navarro D."/>
            <person name="Favel A."/>
            <person name="Norest M."/>
            <person name="Lesage-Meessen L."/>
            <person name="Balint B."/>
            <person name="Merenyi Z."/>
            <person name="de Eugenio L."/>
            <person name="Morin E."/>
            <person name="Martinez A.T."/>
            <person name="Baldrian P."/>
            <person name="Stursova M."/>
            <person name="Martinez M.J."/>
            <person name="Novotny C."/>
            <person name="Magnuson J.K."/>
            <person name="Spatafora J.W."/>
            <person name="Maurice S."/>
            <person name="Pangilinan J."/>
            <person name="Andreopoulos W."/>
            <person name="LaButti K."/>
            <person name="Hundley H."/>
            <person name="Na H."/>
            <person name="Kuo A."/>
            <person name="Barry K."/>
            <person name="Lipzen A."/>
            <person name="Henrissat B."/>
            <person name="Riley R."/>
            <person name="Ahrendt S."/>
            <person name="Nagy L.G."/>
            <person name="Grigoriev I.V."/>
            <person name="Martin F."/>
            <person name="Rosso M.N."/>
        </authorList>
    </citation>
    <scope>NUCLEOTIDE SEQUENCE [LARGE SCALE GENOMIC DNA]</scope>
    <source>
        <strain evidence="1 2">CIRM-BRFM 1785</strain>
    </source>
</reference>
<accession>A0ABQ8K6Z7</accession>
<dbReference type="EMBL" id="JADCUA010000020">
    <property type="protein sequence ID" value="KAH9833008.1"/>
    <property type="molecule type" value="Genomic_DNA"/>
</dbReference>
<protein>
    <submittedName>
        <fullName evidence="1">Uncharacterized protein</fullName>
    </submittedName>
</protein>
<dbReference type="RefSeq" id="XP_047775774.1">
    <property type="nucleotide sequence ID" value="XM_047917284.1"/>
</dbReference>
<comment type="caution">
    <text evidence="1">The sequence shown here is derived from an EMBL/GenBank/DDBJ whole genome shotgun (WGS) entry which is preliminary data.</text>
</comment>
<dbReference type="Proteomes" id="UP000814176">
    <property type="component" value="Unassembled WGS sequence"/>
</dbReference>
<organism evidence="1 2">
    <name type="scientific">Rhodofomes roseus</name>
    <dbReference type="NCBI Taxonomy" id="34475"/>
    <lineage>
        <taxon>Eukaryota</taxon>
        <taxon>Fungi</taxon>
        <taxon>Dikarya</taxon>
        <taxon>Basidiomycota</taxon>
        <taxon>Agaricomycotina</taxon>
        <taxon>Agaricomycetes</taxon>
        <taxon>Polyporales</taxon>
        <taxon>Rhodofomes</taxon>
    </lineage>
</organism>
<keyword evidence="2" id="KW-1185">Reference proteome</keyword>
<gene>
    <name evidence="1" type="ORF">C8Q71DRAFT_247392</name>
</gene>